<gene>
    <name evidence="1" type="ORF">M9458_039828</name>
</gene>
<feature type="non-terminal residue" evidence="1">
    <location>
        <position position="80"/>
    </location>
</feature>
<proteinExistence type="predicted"/>
<evidence type="ECO:0000313" key="2">
    <source>
        <dbReference type="Proteomes" id="UP001529510"/>
    </source>
</evidence>
<keyword evidence="2" id="KW-1185">Reference proteome</keyword>
<protein>
    <submittedName>
        <fullName evidence="1">Uncharacterized protein</fullName>
    </submittedName>
</protein>
<reference evidence="1 2" key="1">
    <citation type="submission" date="2024-05" db="EMBL/GenBank/DDBJ databases">
        <title>Genome sequencing and assembly of Indian major carp, Cirrhinus mrigala (Hamilton, 1822).</title>
        <authorList>
            <person name="Mohindra V."/>
            <person name="Chowdhury L.M."/>
            <person name="Lal K."/>
            <person name="Jena J.K."/>
        </authorList>
    </citation>
    <scope>NUCLEOTIDE SEQUENCE [LARGE SCALE GENOMIC DNA]</scope>
    <source>
        <strain evidence="1">CM1030</strain>
        <tissue evidence="1">Blood</tissue>
    </source>
</reference>
<dbReference type="AlphaFoldDB" id="A0ABD0NQ88"/>
<accession>A0ABD0NQ88</accession>
<name>A0ABD0NQ88_CIRMR</name>
<dbReference type="EMBL" id="JAMKFB020000020">
    <property type="protein sequence ID" value="KAL0164075.1"/>
    <property type="molecule type" value="Genomic_DNA"/>
</dbReference>
<organism evidence="1 2">
    <name type="scientific">Cirrhinus mrigala</name>
    <name type="common">Mrigala</name>
    <dbReference type="NCBI Taxonomy" id="683832"/>
    <lineage>
        <taxon>Eukaryota</taxon>
        <taxon>Metazoa</taxon>
        <taxon>Chordata</taxon>
        <taxon>Craniata</taxon>
        <taxon>Vertebrata</taxon>
        <taxon>Euteleostomi</taxon>
        <taxon>Actinopterygii</taxon>
        <taxon>Neopterygii</taxon>
        <taxon>Teleostei</taxon>
        <taxon>Ostariophysi</taxon>
        <taxon>Cypriniformes</taxon>
        <taxon>Cyprinidae</taxon>
        <taxon>Labeoninae</taxon>
        <taxon>Labeonini</taxon>
        <taxon>Cirrhinus</taxon>
    </lineage>
</organism>
<evidence type="ECO:0000313" key="1">
    <source>
        <dbReference type="EMBL" id="KAL0164075.1"/>
    </source>
</evidence>
<dbReference type="Proteomes" id="UP001529510">
    <property type="component" value="Unassembled WGS sequence"/>
</dbReference>
<sequence>MDITALAQKELPLLDYAIEFSQLTVQAEFDDETLKSLFWNGAYYHCLVNLPDTTRLNWRKAIIRTPLDPEPSPPHHHPAA</sequence>
<comment type="caution">
    <text evidence="1">The sequence shown here is derived from an EMBL/GenBank/DDBJ whole genome shotgun (WGS) entry which is preliminary data.</text>
</comment>